<keyword evidence="6" id="KW-1185">Reference proteome</keyword>
<keyword evidence="3" id="KW-0233">DNA recombination</keyword>
<evidence type="ECO:0000313" key="6">
    <source>
        <dbReference type="Proteomes" id="UP001165641"/>
    </source>
</evidence>
<dbReference type="InterPro" id="IPR050808">
    <property type="entry name" value="Phage_Integrase"/>
</dbReference>
<reference evidence="5" key="1">
    <citation type="submission" date="2022-12" db="EMBL/GenBank/DDBJ databases">
        <title>Paracoccus onchidii sp. nov., isolated from a marine invertebrate from the South China Sea.</title>
        <authorList>
            <person name="Xu S."/>
            <person name="Liu Z."/>
            <person name="Xu Y."/>
        </authorList>
    </citation>
    <scope>NUCLEOTIDE SEQUENCE</scope>
    <source>
        <strain evidence="5">Z330</strain>
    </source>
</reference>
<keyword evidence="2" id="KW-0229">DNA integration</keyword>
<proteinExistence type="inferred from homology"/>
<evidence type="ECO:0000259" key="4">
    <source>
        <dbReference type="Pfam" id="PF00589"/>
    </source>
</evidence>
<dbReference type="InterPro" id="IPR011010">
    <property type="entry name" value="DNA_brk_join_enz"/>
</dbReference>
<dbReference type="Pfam" id="PF00589">
    <property type="entry name" value="Phage_integrase"/>
    <property type="match status" value="1"/>
</dbReference>
<evidence type="ECO:0000256" key="2">
    <source>
        <dbReference type="ARBA" id="ARBA00022908"/>
    </source>
</evidence>
<dbReference type="EMBL" id="JAQBIE010000046">
    <property type="protein sequence ID" value="MDB6179623.1"/>
    <property type="molecule type" value="Genomic_DNA"/>
</dbReference>
<protein>
    <recommendedName>
        <fullName evidence="4">Tyr recombinase domain-containing protein</fullName>
    </recommendedName>
</protein>
<comment type="caution">
    <text evidence="5">The sequence shown here is derived from an EMBL/GenBank/DDBJ whole genome shotgun (WGS) entry which is preliminary data.</text>
</comment>
<organism evidence="5 6">
    <name type="scientific">Paracoccus onchidii</name>
    <dbReference type="NCBI Taxonomy" id="3017813"/>
    <lineage>
        <taxon>Bacteria</taxon>
        <taxon>Pseudomonadati</taxon>
        <taxon>Pseudomonadota</taxon>
        <taxon>Alphaproteobacteria</taxon>
        <taxon>Rhodobacterales</taxon>
        <taxon>Paracoccaceae</taxon>
        <taxon>Paracoccus</taxon>
    </lineage>
</organism>
<feature type="domain" description="Tyr recombinase" evidence="4">
    <location>
        <begin position="65"/>
        <end position="152"/>
    </location>
</feature>
<dbReference type="InterPro" id="IPR013762">
    <property type="entry name" value="Integrase-like_cat_sf"/>
</dbReference>
<comment type="similarity">
    <text evidence="1">Belongs to the 'phage' integrase family.</text>
</comment>
<name>A0ABT4ZJS9_9RHOB</name>
<dbReference type="InterPro" id="IPR002104">
    <property type="entry name" value="Integrase_catalytic"/>
</dbReference>
<dbReference type="PANTHER" id="PTHR30629">
    <property type="entry name" value="PROPHAGE INTEGRASE"/>
    <property type="match status" value="1"/>
</dbReference>
<sequence>MLLDYAAAKGHRPQGPNPAALEMVKHGLPKTKRQKTHFNALPVTDAPAAFQAIWGRRGTTGTDALLMTILCAFRPNESRFLQWSDIHQDRIEIPANRIKAGRRHRVPLTDAARLILDRPHDGELVFPAANGKPISDATMNAVQRRIGIESTVHGWRAVFRQWAPTSGQPRDLAEDALAPALSQNEVEAAYLRDADLMEQRRPMMVVWSKFLMDN</sequence>
<dbReference type="SUPFAM" id="SSF56349">
    <property type="entry name" value="DNA breaking-rejoining enzymes"/>
    <property type="match status" value="1"/>
</dbReference>
<dbReference type="Proteomes" id="UP001165641">
    <property type="component" value="Unassembled WGS sequence"/>
</dbReference>
<accession>A0ABT4ZJS9</accession>
<dbReference type="Gene3D" id="1.10.443.10">
    <property type="entry name" value="Intergrase catalytic core"/>
    <property type="match status" value="1"/>
</dbReference>
<evidence type="ECO:0000256" key="3">
    <source>
        <dbReference type="ARBA" id="ARBA00023172"/>
    </source>
</evidence>
<evidence type="ECO:0000256" key="1">
    <source>
        <dbReference type="ARBA" id="ARBA00008857"/>
    </source>
</evidence>
<evidence type="ECO:0000313" key="5">
    <source>
        <dbReference type="EMBL" id="MDB6179623.1"/>
    </source>
</evidence>
<dbReference type="PANTHER" id="PTHR30629:SF2">
    <property type="entry name" value="PROPHAGE INTEGRASE INTS-RELATED"/>
    <property type="match status" value="1"/>
</dbReference>
<gene>
    <name evidence="5" type="ORF">PAF17_19350</name>
</gene>